<proteinExistence type="predicted"/>
<protein>
    <submittedName>
        <fullName evidence="1">Uncharacterized protein</fullName>
    </submittedName>
</protein>
<keyword evidence="2" id="KW-1185">Reference proteome</keyword>
<comment type="caution">
    <text evidence="1">The sequence shown here is derived from an EMBL/GenBank/DDBJ whole genome shotgun (WGS) entry which is preliminary data.</text>
</comment>
<dbReference type="AlphaFoldDB" id="A0AAD8F1R0"/>
<accession>A0AAD8F1R0</accession>
<dbReference type="EMBL" id="JASAOG010000136">
    <property type="protein sequence ID" value="KAK0048527.1"/>
    <property type="molecule type" value="Genomic_DNA"/>
</dbReference>
<sequence>MPHRDVTIETTWRRLRGGRMGRHKTVCPVTGPVSCHLIPLLLEKSCARAPHGAPPSQAMKQVQGSKYRPMLATDTAILFKFDAILIVCD</sequence>
<organism evidence="1 2">
    <name type="scientific">Biomphalaria pfeifferi</name>
    <name type="common">Bloodfluke planorb</name>
    <name type="synonym">Freshwater snail</name>
    <dbReference type="NCBI Taxonomy" id="112525"/>
    <lineage>
        <taxon>Eukaryota</taxon>
        <taxon>Metazoa</taxon>
        <taxon>Spiralia</taxon>
        <taxon>Lophotrochozoa</taxon>
        <taxon>Mollusca</taxon>
        <taxon>Gastropoda</taxon>
        <taxon>Heterobranchia</taxon>
        <taxon>Euthyneura</taxon>
        <taxon>Panpulmonata</taxon>
        <taxon>Hygrophila</taxon>
        <taxon>Lymnaeoidea</taxon>
        <taxon>Planorbidae</taxon>
        <taxon>Biomphalaria</taxon>
    </lineage>
</organism>
<name>A0AAD8F1R0_BIOPF</name>
<evidence type="ECO:0000313" key="2">
    <source>
        <dbReference type="Proteomes" id="UP001233172"/>
    </source>
</evidence>
<reference evidence="1" key="1">
    <citation type="journal article" date="2023" name="PLoS Negl. Trop. Dis.">
        <title>A genome sequence for Biomphalaria pfeifferi, the major vector snail for the human-infecting parasite Schistosoma mansoni.</title>
        <authorList>
            <person name="Bu L."/>
            <person name="Lu L."/>
            <person name="Laidemitt M.R."/>
            <person name="Zhang S.M."/>
            <person name="Mutuku M."/>
            <person name="Mkoji G."/>
            <person name="Steinauer M."/>
            <person name="Loker E.S."/>
        </authorList>
    </citation>
    <scope>NUCLEOTIDE SEQUENCE</scope>
    <source>
        <strain evidence="1">KasaAsao</strain>
    </source>
</reference>
<dbReference type="Proteomes" id="UP001233172">
    <property type="component" value="Unassembled WGS sequence"/>
</dbReference>
<reference evidence="1" key="2">
    <citation type="submission" date="2023-04" db="EMBL/GenBank/DDBJ databases">
        <authorList>
            <person name="Bu L."/>
            <person name="Lu L."/>
            <person name="Laidemitt M.R."/>
            <person name="Zhang S.M."/>
            <person name="Mutuku M."/>
            <person name="Mkoji G."/>
            <person name="Steinauer M."/>
            <person name="Loker E.S."/>
        </authorList>
    </citation>
    <scope>NUCLEOTIDE SEQUENCE</scope>
    <source>
        <strain evidence="1">KasaAsao</strain>
        <tissue evidence="1">Whole Snail</tissue>
    </source>
</reference>
<evidence type="ECO:0000313" key="1">
    <source>
        <dbReference type="EMBL" id="KAK0048527.1"/>
    </source>
</evidence>
<gene>
    <name evidence="1" type="ORF">Bpfe_021970</name>
</gene>